<evidence type="ECO:0000313" key="2">
    <source>
        <dbReference type="EMBL" id="AYN57480.1"/>
    </source>
</evidence>
<evidence type="ECO:0000313" key="3">
    <source>
        <dbReference type="Proteomes" id="UP000278552"/>
    </source>
</evidence>
<sequence>MLEIVAVVLLVVMVGLMVLLVREVGKSREIRRQAEASAAAAAAAPAPIPADPWRVVVARRCVVNLKSGRAVDGVLVRQDGPLLFLRNAVLLEQGNEPAAIDGEAVVQAVQVDFIQAL</sequence>
<protein>
    <submittedName>
        <fullName evidence="2">RNA binding protein</fullName>
    </submittedName>
</protein>
<organism evidence="2 3">
    <name type="scientific">Arthrobacter phage Coral</name>
    <dbReference type="NCBI Taxonomy" id="2419951"/>
    <lineage>
        <taxon>Viruses</taxon>
        <taxon>Duplodnaviria</taxon>
        <taxon>Heunggongvirae</taxon>
        <taxon>Uroviricota</taxon>
        <taxon>Caudoviricetes</taxon>
        <taxon>Coralvirus</taxon>
        <taxon>Coralvirus coral</taxon>
    </lineage>
</organism>
<reference evidence="2 3" key="1">
    <citation type="submission" date="2018-09" db="EMBL/GenBank/DDBJ databases">
        <authorList>
            <person name="Giglietti G."/>
            <person name="Stoner T.H."/>
            <person name="Garlena R.A."/>
            <person name="Russell D.A."/>
            <person name="Pope W.H."/>
            <person name="Jacobs-Sera D."/>
            <person name="Hatfull G.F."/>
        </authorList>
    </citation>
    <scope>NUCLEOTIDE SEQUENCE [LARGE SCALE GENOMIC DNA]</scope>
</reference>
<dbReference type="GeneID" id="55006992"/>
<feature type="transmembrane region" description="Helical" evidence="1">
    <location>
        <begin position="6"/>
        <end position="25"/>
    </location>
</feature>
<keyword evidence="1" id="KW-0472">Membrane</keyword>
<keyword evidence="1" id="KW-1133">Transmembrane helix</keyword>
<proteinExistence type="predicted"/>
<dbReference type="Proteomes" id="UP000278552">
    <property type="component" value="Segment"/>
</dbReference>
<dbReference type="RefSeq" id="YP_009815761.1">
    <property type="nucleotide sequence ID" value="NC_048099.1"/>
</dbReference>
<keyword evidence="3" id="KW-1185">Reference proteome</keyword>
<evidence type="ECO:0000256" key="1">
    <source>
        <dbReference type="SAM" id="Phobius"/>
    </source>
</evidence>
<dbReference type="EMBL" id="MH834606">
    <property type="protein sequence ID" value="AYN57480.1"/>
    <property type="molecule type" value="Genomic_DNA"/>
</dbReference>
<name>A0A3G2KET9_9CAUD</name>
<gene>
    <name evidence="2" type="primary">4</name>
    <name evidence="2" type="ORF">PBI_CORAL_4</name>
</gene>
<keyword evidence="1" id="KW-0812">Transmembrane</keyword>
<accession>A0A3G2KET9</accession>
<dbReference type="KEGG" id="vg:55006992"/>